<feature type="region of interest" description="Disordered" evidence="1">
    <location>
        <begin position="235"/>
        <end position="264"/>
    </location>
</feature>
<sequence length="264" mass="29245">MSHIERRPSLTDFADAVAARLPGGPWRAEHHTYAQYRDQFEHTGQVWDHGLTDGVVADCVIPRAAILHGPVWQRLYIIDRPRHQDQFLVAALEPEGFKPHQMDRIKTPDGIAVPADPVRAAAALSRRFLHRYHLALAALQLYALKQPEPPHRPHAAEPDKRLMLVFYPDGAVGAPESTVPREVHDLLYIQGFQNSPHQAAFLLPAAYSDAQRAELLLTVVQHLTAQGIGVDFRRAEAGPAPTAPRPSPALVPPRASQPAPSRSR</sequence>
<keyword evidence="3" id="KW-1185">Reference proteome</keyword>
<protein>
    <submittedName>
        <fullName evidence="2">Uncharacterized protein</fullName>
    </submittedName>
</protein>
<proteinExistence type="predicted"/>
<dbReference type="EMBL" id="JAVREQ010000034">
    <property type="protein sequence ID" value="MDT0382321.1"/>
    <property type="molecule type" value="Genomic_DNA"/>
</dbReference>
<feature type="compositionally biased region" description="Low complexity" evidence="1">
    <location>
        <begin position="252"/>
        <end position="264"/>
    </location>
</feature>
<accession>A0ABU2NZA8</accession>
<evidence type="ECO:0000256" key="1">
    <source>
        <dbReference type="SAM" id="MobiDB-lite"/>
    </source>
</evidence>
<gene>
    <name evidence="2" type="ORF">RM572_26535</name>
</gene>
<evidence type="ECO:0000313" key="2">
    <source>
        <dbReference type="EMBL" id="MDT0382321.1"/>
    </source>
</evidence>
<dbReference type="Proteomes" id="UP001183414">
    <property type="component" value="Unassembled WGS sequence"/>
</dbReference>
<feature type="compositionally biased region" description="Pro residues" evidence="1">
    <location>
        <begin position="241"/>
        <end position="251"/>
    </location>
</feature>
<reference evidence="3" key="1">
    <citation type="submission" date="2023-07" db="EMBL/GenBank/DDBJ databases">
        <title>30 novel species of actinomycetes from the DSMZ collection.</title>
        <authorList>
            <person name="Nouioui I."/>
        </authorList>
    </citation>
    <scope>NUCLEOTIDE SEQUENCE [LARGE SCALE GENOMIC DNA]</scope>
    <source>
        <strain evidence="3">DSM 42041</strain>
    </source>
</reference>
<name>A0ABU2NZA8_9ACTN</name>
<organism evidence="2 3">
    <name type="scientific">Streptomyces hazeniae</name>
    <dbReference type="NCBI Taxonomy" id="3075538"/>
    <lineage>
        <taxon>Bacteria</taxon>
        <taxon>Bacillati</taxon>
        <taxon>Actinomycetota</taxon>
        <taxon>Actinomycetes</taxon>
        <taxon>Kitasatosporales</taxon>
        <taxon>Streptomycetaceae</taxon>
        <taxon>Streptomyces</taxon>
    </lineage>
</organism>
<dbReference type="RefSeq" id="WP_311675918.1">
    <property type="nucleotide sequence ID" value="NZ_JAVREQ010000034.1"/>
</dbReference>
<comment type="caution">
    <text evidence="2">The sequence shown here is derived from an EMBL/GenBank/DDBJ whole genome shotgun (WGS) entry which is preliminary data.</text>
</comment>
<evidence type="ECO:0000313" key="3">
    <source>
        <dbReference type="Proteomes" id="UP001183414"/>
    </source>
</evidence>